<protein>
    <recommendedName>
        <fullName evidence="7">(+)-neomenthol dehydrogenase</fullName>
    </recommendedName>
</protein>
<dbReference type="PANTHER" id="PTHR43490">
    <property type="entry name" value="(+)-NEOMENTHOL DEHYDROGENASE"/>
    <property type="match status" value="1"/>
</dbReference>
<reference evidence="5 6" key="1">
    <citation type="submission" date="2018-04" db="EMBL/GenBank/DDBJ databases">
        <authorList>
            <person name="Vogel A."/>
        </authorList>
    </citation>
    <scope>NUCLEOTIDE SEQUENCE [LARGE SCALE GENOMIC DNA]</scope>
</reference>
<accession>A0A484MB55</accession>
<dbReference type="Gene3D" id="3.40.50.720">
    <property type="entry name" value="NAD(P)-binding Rossmann-like Domain"/>
    <property type="match status" value="1"/>
</dbReference>
<dbReference type="AlphaFoldDB" id="A0A484MB55"/>
<dbReference type="GO" id="GO:0016020">
    <property type="term" value="C:membrane"/>
    <property type="evidence" value="ECO:0007669"/>
    <property type="project" value="TreeGrafter"/>
</dbReference>
<gene>
    <name evidence="5" type="ORF">CCAM_LOCUS27758</name>
</gene>
<dbReference type="InterPro" id="IPR002347">
    <property type="entry name" value="SDR_fam"/>
</dbReference>
<dbReference type="Pfam" id="PF00106">
    <property type="entry name" value="adh_short"/>
    <property type="match status" value="1"/>
</dbReference>
<keyword evidence="2" id="KW-0521">NADP</keyword>
<evidence type="ECO:0000313" key="6">
    <source>
        <dbReference type="Proteomes" id="UP000595140"/>
    </source>
</evidence>
<evidence type="ECO:0000256" key="2">
    <source>
        <dbReference type="ARBA" id="ARBA00022857"/>
    </source>
</evidence>
<dbReference type="Proteomes" id="UP000595140">
    <property type="component" value="Unassembled WGS sequence"/>
</dbReference>
<dbReference type="InterPro" id="IPR036291">
    <property type="entry name" value="NAD(P)-bd_dom_sf"/>
</dbReference>
<evidence type="ECO:0008006" key="7">
    <source>
        <dbReference type="Google" id="ProtNLM"/>
    </source>
</evidence>
<evidence type="ECO:0000256" key="1">
    <source>
        <dbReference type="ARBA" id="ARBA00006484"/>
    </source>
</evidence>
<dbReference type="SUPFAM" id="SSF51735">
    <property type="entry name" value="NAD(P)-binding Rossmann-fold domains"/>
    <property type="match status" value="1"/>
</dbReference>
<keyword evidence="3" id="KW-0560">Oxidoreductase</keyword>
<dbReference type="PRINTS" id="PR00081">
    <property type="entry name" value="GDHRDH"/>
</dbReference>
<proteinExistence type="inferred from homology"/>
<evidence type="ECO:0000313" key="5">
    <source>
        <dbReference type="EMBL" id="VFQ85982.1"/>
    </source>
</evidence>
<organism evidence="5 6">
    <name type="scientific">Cuscuta campestris</name>
    <dbReference type="NCBI Taxonomy" id="132261"/>
    <lineage>
        <taxon>Eukaryota</taxon>
        <taxon>Viridiplantae</taxon>
        <taxon>Streptophyta</taxon>
        <taxon>Embryophyta</taxon>
        <taxon>Tracheophyta</taxon>
        <taxon>Spermatophyta</taxon>
        <taxon>Magnoliopsida</taxon>
        <taxon>eudicotyledons</taxon>
        <taxon>Gunneridae</taxon>
        <taxon>Pentapetalae</taxon>
        <taxon>asterids</taxon>
        <taxon>lamiids</taxon>
        <taxon>Solanales</taxon>
        <taxon>Convolvulaceae</taxon>
        <taxon>Cuscuteae</taxon>
        <taxon>Cuscuta</taxon>
        <taxon>Cuscuta subgen. Grammica</taxon>
        <taxon>Cuscuta sect. Cleistogrammica</taxon>
    </lineage>
</organism>
<evidence type="ECO:0000256" key="4">
    <source>
        <dbReference type="RuleBase" id="RU000363"/>
    </source>
</evidence>
<dbReference type="EMBL" id="OOIL02003033">
    <property type="protein sequence ID" value="VFQ85982.1"/>
    <property type="molecule type" value="Genomic_DNA"/>
</dbReference>
<dbReference type="PANTHER" id="PTHR43490:SF98">
    <property type="entry name" value="OS02G0640600 PROTEIN"/>
    <property type="match status" value="1"/>
</dbReference>
<dbReference type="OrthoDB" id="1933717at2759"/>
<evidence type="ECO:0000256" key="3">
    <source>
        <dbReference type="ARBA" id="ARBA00023002"/>
    </source>
</evidence>
<sequence>MEDATSPPSNTSKRYAVVSGGNKGIGFEICKQLASQGVVVVLTARSVEKGKEALEKLKGYCDDGFVVFHQLNVVDPSSVSSLVHFVKAKFGKLDILVNNAGVNGVVADENALKASVGGQVNWADILAHNNELTEECIQINYYGAKNTTRAFLPLLQLSKSPRIVNVTSGLALLENIRNEWAKGALGNGVTEGGDEKAVDEVVDMFLEDYKKGCFREKGWPSFMPAYVVSKTAMNAYSRIISQKYPSFQVNCVCPGHVKTDITYNTGHLTAEEGASNVVRVALQPENGPSGVFFDRQEIISF</sequence>
<dbReference type="PRINTS" id="PR00080">
    <property type="entry name" value="SDRFAMILY"/>
</dbReference>
<name>A0A484MB55_9ASTE</name>
<keyword evidence="6" id="KW-1185">Reference proteome</keyword>
<dbReference type="GO" id="GO:0016491">
    <property type="term" value="F:oxidoreductase activity"/>
    <property type="evidence" value="ECO:0007669"/>
    <property type="project" value="UniProtKB-KW"/>
</dbReference>
<comment type="similarity">
    <text evidence="1 4">Belongs to the short-chain dehydrogenases/reductases (SDR) family.</text>
</comment>